<feature type="compositionally biased region" description="Basic residues" evidence="1">
    <location>
        <begin position="166"/>
        <end position="176"/>
    </location>
</feature>
<accession>A0AAW2FMX4</accession>
<comment type="caution">
    <text evidence="2">The sequence shown here is derived from an EMBL/GenBank/DDBJ whole genome shotgun (WGS) entry which is preliminary data.</text>
</comment>
<name>A0AAW2FMX4_9HYME</name>
<dbReference type="Proteomes" id="UP001430953">
    <property type="component" value="Unassembled WGS sequence"/>
</dbReference>
<evidence type="ECO:0000256" key="1">
    <source>
        <dbReference type="SAM" id="MobiDB-lite"/>
    </source>
</evidence>
<protein>
    <submittedName>
        <fullName evidence="2">Uncharacterized protein</fullName>
    </submittedName>
</protein>
<feature type="region of interest" description="Disordered" evidence="1">
    <location>
        <begin position="50"/>
        <end position="116"/>
    </location>
</feature>
<proteinExistence type="predicted"/>
<feature type="compositionally biased region" description="Polar residues" evidence="1">
    <location>
        <begin position="67"/>
        <end position="76"/>
    </location>
</feature>
<dbReference type="EMBL" id="JADYXP020000010">
    <property type="protein sequence ID" value="KAL0115492.1"/>
    <property type="molecule type" value="Genomic_DNA"/>
</dbReference>
<organism evidence="2 3">
    <name type="scientific">Cardiocondyla obscurior</name>
    <dbReference type="NCBI Taxonomy" id="286306"/>
    <lineage>
        <taxon>Eukaryota</taxon>
        <taxon>Metazoa</taxon>
        <taxon>Ecdysozoa</taxon>
        <taxon>Arthropoda</taxon>
        <taxon>Hexapoda</taxon>
        <taxon>Insecta</taxon>
        <taxon>Pterygota</taxon>
        <taxon>Neoptera</taxon>
        <taxon>Endopterygota</taxon>
        <taxon>Hymenoptera</taxon>
        <taxon>Apocrita</taxon>
        <taxon>Aculeata</taxon>
        <taxon>Formicoidea</taxon>
        <taxon>Formicidae</taxon>
        <taxon>Myrmicinae</taxon>
        <taxon>Cardiocondyla</taxon>
    </lineage>
</organism>
<reference evidence="2 3" key="1">
    <citation type="submission" date="2023-03" db="EMBL/GenBank/DDBJ databases">
        <title>High recombination rates correlate with genetic variation in Cardiocondyla obscurior ants.</title>
        <authorList>
            <person name="Errbii M."/>
        </authorList>
    </citation>
    <scope>NUCLEOTIDE SEQUENCE [LARGE SCALE GENOMIC DNA]</scope>
    <source>
        <strain evidence="2">Alpha-2009</strain>
        <tissue evidence="2">Whole body</tissue>
    </source>
</reference>
<feature type="region of interest" description="Disordered" evidence="1">
    <location>
        <begin position="157"/>
        <end position="176"/>
    </location>
</feature>
<feature type="compositionally biased region" description="Basic residues" evidence="1">
    <location>
        <begin position="52"/>
        <end position="64"/>
    </location>
</feature>
<gene>
    <name evidence="2" type="ORF">PUN28_010780</name>
</gene>
<dbReference type="AlphaFoldDB" id="A0AAW2FMX4"/>
<keyword evidence="3" id="KW-1185">Reference proteome</keyword>
<sequence>MREHITPTGMKLLGIEMDLMKEILRCNVQSYRKEQTRGGVADWRRFVETQNKKKKKKKKRKKKKNPDSVTVANKNNIESRTKERVHFSSRIASFKPPSCRSSSLVDRPRRRPGRIFNEQRSTVRALVHVTKARGTLTLLADDVPRGNREFFPRVRRNRKGAESTVRKKKKKKKKNVRTTFTKNHKDGIDRLENRAQGSSSCLLIGTPQAEEDVLSVTVRAFAPLDREQNSTRMQIL</sequence>
<evidence type="ECO:0000313" key="2">
    <source>
        <dbReference type="EMBL" id="KAL0115492.1"/>
    </source>
</evidence>
<feature type="compositionally biased region" description="Basic and acidic residues" evidence="1">
    <location>
        <begin position="77"/>
        <end position="86"/>
    </location>
</feature>
<evidence type="ECO:0000313" key="3">
    <source>
        <dbReference type="Proteomes" id="UP001430953"/>
    </source>
</evidence>